<reference evidence="1 2" key="1">
    <citation type="submission" date="2022-09" db="EMBL/GenBank/DDBJ databases">
        <authorList>
            <person name="Palmer J.M."/>
        </authorList>
    </citation>
    <scope>NUCLEOTIDE SEQUENCE [LARGE SCALE GENOMIC DNA]</scope>
    <source>
        <strain evidence="1 2">DSM 7382</strain>
    </source>
</reference>
<gene>
    <name evidence="1" type="ORF">QCA50_001979</name>
</gene>
<dbReference type="Pfam" id="PF04908">
    <property type="entry name" value="SH3BGR"/>
    <property type="match status" value="1"/>
</dbReference>
<dbReference type="InterPro" id="IPR006993">
    <property type="entry name" value="Glut_rich_SH3-bd"/>
</dbReference>
<dbReference type="Proteomes" id="UP001385951">
    <property type="component" value="Unassembled WGS sequence"/>
</dbReference>
<comment type="caution">
    <text evidence="1">The sequence shown here is derived from an EMBL/GenBank/DDBJ whole genome shotgun (WGS) entry which is preliminary data.</text>
</comment>
<organism evidence="1 2">
    <name type="scientific">Cerrena zonata</name>
    <dbReference type="NCBI Taxonomy" id="2478898"/>
    <lineage>
        <taxon>Eukaryota</taxon>
        <taxon>Fungi</taxon>
        <taxon>Dikarya</taxon>
        <taxon>Basidiomycota</taxon>
        <taxon>Agaricomycotina</taxon>
        <taxon>Agaricomycetes</taxon>
        <taxon>Polyporales</taxon>
        <taxon>Cerrenaceae</taxon>
        <taxon>Cerrena</taxon>
    </lineage>
</organism>
<dbReference type="EMBL" id="JASBNA010000002">
    <property type="protein sequence ID" value="KAK7694791.1"/>
    <property type="molecule type" value="Genomic_DNA"/>
</dbReference>
<accession>A0AAW0GMX2</accession>
<evidence type="ECO:0000313" key="1">
    <source>
        <dbReference type="EMBL" id="KAK7694791.1"/>
    </source>
</evidence>
<dbReference type="Gene3D" id="3.40.30.10">
    <property type="entry name" value="Glutaredoxin"/>
    <property type="match status" value="1"/>
</dbReference>
<evidence type="ECO:0000313" key="2">
    <source>
        <dbReference type="Proteomes" id="UP001385951"/>
    </source>
</evidence>
<dbReference type="AlphaFoldDB" id="A0AAW0GMX2"/>
<protein>
    <submittedName>
        <fullName evidence="1">Uncharacterized protein</fullName>
    </submittedName>
</protein>
<name>A0AAW0GMX2_9APHY</name>
<keyword evidence="2" id="KW-1185">Reference proteome</keyword>
<proteinExistence type="predicted"/>
<sequence>MAPPPIQLMLTTIASQPALRQRQEYLLRVLQVKKIPFVSYDLASDEEAKRLWRRKAPLGLLSSLLPADIFLQRYTRQATTPRYSCWWEVPWNIL</sequence>